<keyword evidence="4" id="KW-0949">S-adenosyl-L-methionine</keyword>
<accession>A0A0V0J9J4</accession>
<keyword evidence="6" id="KW-0804">Transcription</keyword>
<evidence type="ECO:0000256" key="7">
    <source>
        <dbReference type="ARBA" id="ARBA00048568"/>
    </source>
</evidence>
<feature type="domain" description="CXC" evidence="10">
    <location>
        <begin position="761"/>
        <end position="863"/>
    </location>
</feature>
<dbReference type="InterPro" id="IPR026489">
    <property type="entry name" value="CXC_dom"/>
</dbReference>
<dbReference type="PROSITE" id="PS50280">
    <property type="entry name" value="SET"/>
    <property type="match status" value="1"/>
</dbReference>
<dbReference type="GO" id="GO:0140951">
    <property type="term" value="F:histone H3K27 trimethyltransferase activity"/>
    <property type="evidence" value="ECO:0007669"/>
    <property type="project" value="UniProtKB-EC"/>
</dbReference>
<keyword evidence="5" id="KW-0805">Transcription regulation</keyword>
<protein>
    <recommendedName>
        <fullName evidence="1">[histone H3]-lysine(27) N-trimethyltransferase</fullName>
        <ecNumber evidence="1">2.1.1.356</ecNumber>
    </recommendedName>
</protein>
<dbReference type="SMART" id="SM00317">
    <property type="entry name" value="SET"/>
    <property type="match status" value="1"/>
</dbReference>
<evidence type="ECO:0000313" key="11">
    <source>
        <dbReference type="EMBL" id="JAP62386.1"/>
    </source>
</evidence>
<name>A0A0V0J9J4_SCHSO</name>
<dbReference type="EMBL" id="GEEE01000839">
    <property type="protein sequence ID" value="JAP62386.1"/>
    <property type="molecule type" value="Transcribed_RNA"/>
</dbReference>
<evidence type="ECO:0000256" key="6">
    <source>
        <dbReference type="ARBA" id="ARBA00023163"/>
    </source>
</evidence>
<gene>
    <name evidence="11" type="ORF">TR125920</name>
</gene>
<dbReference type="PROSITE" id="PS51633">
    <property type="entry name" value="CXC"/>
    <property type="match status" value="1"/>
</dbReference>
<dbReference type="SUPFAM" id="SSF82199">
    <property type="entry name" value="SET domain"/>
    <property type="match status" value="1"/>
</dbReference>
<organism evidence="11">
    <name type="scientific">Schistocephalus solidus</name>
    <name type="common">Tapeworm</name>
    <dbReference type="NCBI Taxonomy" id="70667"/>
    <lineage>
        <taxon>Eukaryota</taxon>
        <taxon>Metazoa</taxon>
        <taxon>Spiralia</taxon>
        <taxon>Lophotrochozoa</taxon>
        <taxon>Platyhelminthes</taxon>
        <taxon>Cestoda</taxon>
        <taxon>Eucestoda</taxon>
        <taxon>Diphyllobothriidea</taxon>
        <taxon>Diphyllobothriidae</taxon>
        <taxon>Schistocephalus</taxon>
    </lineage>
</organism>
<dbReference type="Gene3D" id="2.170.270.10">
    <property type="entry name" value="SET domain"/>
    <property type="match status" value="1"/>
</dbReference>
<dbReference type="InterPro" id="IPR041355">
    <property type="entry name" value="Pre-SET_CXC"/>
</dbReference>
<dbReference type="GO" id="GO:0031507">
    <property type="term" value="P:heterochromatin formation"/>
    <property type="evidence" value="ECO:0007669"/>
    <property type="project" value="TreeGrafter"/>
</dbReference>
<dbReference type="InterPro" id="IPR046341">
    <property type="entry name" value="SET_dom_sf"/>
</dbReference>
<sequence length="1068" mass="116533">GRRFLVIPLNGPYLTRCMGITRNRRPEASRSQAADAEAMPLRHPRQSAGRKRRAASSGMVAVTTETSVNGSFAATTHASSNSRPAERRRRFQTVIREIYLKLRRQHLLGKWTNIARVYTDNDALISQQLVSAKAFNWVNKVNQRNQRGVAGSPDKMAISPPLLAAPVEIPQLYSQMGRFEAKINGRFARVGVSMMPPIDPVPSMCSWAPVQQNFSVEDETELANLPYIGDDQAQEDVSFLEELLNNYDGRLHGNFPFDFDEELVVQLVEEVANQWPSILHGSNGLPAWLLPPVTSPSAQDEVTGKATEPTENCGHPDTSAADAESADDDVIIVASYIEGENGEQTGRRYGTAATDATVVTSEPSSPSARSAVISTPRREPQAKRRRIEEPQTPPSPKEPSTASLIRTPEPEKRMSSPNRPPPSTPVASAQGETSNLSKLCVSTDLSIPEAVFQAIACTFGNVEEANKLQIRYCDVKSRGGASTILETGTASCPNLDSPREVANSFRPGRDQRPSRHDALHTFRALFCRRCFKYDCALHPYKSTQTMWSHRWSVKAVGAASLPLCGPNCIRSPGGCASAKTEDSQWEVSESTLFDTLAPLYIPAGQPSFLNNTWCCVLAGLIKTRTCVEIHRHAVRILSVDVNSLLGPDAGQTTLVTNQNEEILNLDCCAASNGGCPPVIEIDSAASDSGQAASEGHTDLALAVGGGSNSTRRRKQKKKRSRLTVKSLLGARRSGAHPSLPRTDSDHHLDDEDTTHSGSHMGQAASGSELASGCFAHQFHPCDHPGSRCNEFCSCRQAGTFCEKFCQCPSDCSNRFTGCRCRGQCNTRLCPCMLAVRECDPDLCLSCGAGIPGQPLLLLPPDPEKKSCSVVTAKPHTGGGNETDTNRLPIAPGTTCRNVAIQRGWRKHLLLAPSDVAGWGIYLKQAAEKNEFIYEYCGEIISQDEADRRGKIYDRTMSSFLFNLNRDFVVDATRKGNKIRFANHSVSPNCYAKVMMVNGDHRIGIFAKRAIQAGEELFFDYRYGPTEQLKYVGIERDAELSSTQAEFIPLTSPSSQLPTAVCDVAFAGC</sequence>
<feature type="non-terminal residue" evidence="11">
    <location>
        <position position="1"/>
    </location>
</feature>
<feature type="region of interest" description="Disordered" evidence="8">
    <location>
        <begin position="290"/>
        <end position="327"/>
    </location>
</feature>
<keyword evidence="2" id="KW-0489">Methyltransferase</keyword>
<evidence type="ECO:0000256" key="1">
    <source>
        <dbReference type="ARBA" id="ARBA00012186"/>
    </source>
</evidence>
<evidence type="ECO:0000256" key="4">
    <source>
        <dbReference type="ARBA" id="ARBA00022691"/>
    </source>
</evidence>
<evidence type="ECO:0000256" key="5">
    <source>
        <dbReference type="ARBA" id="ARBA00023015"/>
    </source>
</evidence>
<dbReference type="GO" id="GO:0003682">
    <property type="term" value="F:chromatin binding"/>
    <property type="evidence" value="ECO:0007669"/>
    <property type="project" value="TreeGrafter"/>
</dbReference>
<feature type="region of interest" description="Disordered" evidence="8">
    <location>
        <begin position="21"/>
        <end position="60"/>
    </location>
</feature>
<comment type="catalytic activity">
    <reaction evidence="7">
        <text>L-lysyl(27)-[histone H3] + 3 S-adenosyl-L-methionine = N(6),N(6),N(6)-trimethyl-L-lysyl(27)-[histone H3] + 3 S-adenosyl-L-homocysteine + 3 H(+)</text>
        <dbReference type="Rhea" id="RHEA:60292"/>
        <dbReference type="Rhea" id="RHEA-COMP:15535"/>
        <dbReference type="Rhea" id="RHEA-COMP:15548"/>
        <dbReference type="ChEBI" id="CHEBI:15378"/>
        <dbReference type="ChEBI" id="CHEBI:29969"/>
        <dbReference type="ChEBI" id="CHEBI:57856"/>
        <dbReference type="ChEBI" id="CHEBI:59789"/>
        <dbReference type="ChEBI" id="CHEBI:61961"/>
        <dbReference type="EC" id="2.1.1.356"/>
    </reaction>
</comment>
<dbReference type="EC" id="2.1.1.356" evidence="1"/>
<proteinExistence type="predicted"/>
<dbReference type="InterPro" id="IPR045318">
    <property type="entry name" value="EZH1/2-like"/>
</dbReference>
<evidence type="ECO:0000256" key="3">
    <source>
        <dbReference type="ARBA" id="ARBA00022679"/>
    </source>
</evidence>
<dbReference type="PANTHER" id="PTHR45747">
    <property type="entry name" value="HISTONE-LYSINE N-METHYLTRANSFERASE E(Z)"/>
    <property type="match status" value="1"/>
</dbReference>
<dbReference type="Pfam" id="PF00856">
    <property type="entry name" value="SET"/>
    <property type="match status" value="1"/>
</dbReference>
<evidence type="ECO:0000256" key="8">
    <source>
        <dbReference type="SAM" id="MobiDB-lite"/>
    </source>
</evidence>
<feature type="region of interest" description="Disordered" evidence="8">
    <location>
        <begin position="355"/>
        <end position="431"/>
    </location>
</feature>
<feature type="compositionally biased region" description="Polar residues" evidence="8">
    <location>
        <begin position="357"/>
        <end position="368"/>
    </location>
</feature>
<dbReference type="InterPro" id="IPR048358">
    <property type="entry name" value="EZH1/2_MCSS"/>
</dbReference>
<dbReference type="GO" id="GO:0032259">
    <property type="term" value="P:methylation"/>
    <property type="evidence" value="ECO:0007669"/>
    <property type="project" value="UniProtKB-KW"/>
</dbReference>
<dbReference type="Pfam" id="PF21358">
    <property type="entry name" value="Ezh2_MCSS"/>
    <property type="match status" value="1"/>
</dbReference>
<feature type="region of interest" description="Disordered" evidence="8">
    <location>
        <begin position="699"/>
        <end position="763"/>
    </location>
</feature>
<evidence type="ECO:0000259" key="10">
    <source>
        <dbReference type="PROSITE" id="PS51633"/>
    </source>
</evidence>
<keyword evidence="3" id="KW-0808">Transferase</keyword>
<reference evidence="11" key="1">
    <citation type="submission" date="2016-01" db="EMBL/GenBank/DDBJ databases">
        <title>Reference transcriptome for the parasite Schistocephalus solidus: insights into the molecular evolution of parasitism.</title>
        <authorList>
            <person name="Hebert F.O."/>
            <person name="Grambauer S."/>
            <person name="Barber I."/>
            <person name="Landry C.R."/>
            <person name="Aubin-Horth N."/>
        </authorList>
    </citation>
    <scope>NUCLEOTIDE SEQUENCE</scope>
</reference>
<dbReference type="InterPro" id="IPR001214">
    <property type="entry name" value="SET_dom"/>
</dbReference>
<dbReference type="AlphaFoldDB" id="A0A0V0J9J4"/>
<dbReference type="PANTHER" id="PTHR45747:SF4">
    <property type="entry name" value="HISTONE-LYSINE N-METHYLTRANSFERASE E(Z)"/>
    <property type="match status" value="1"/>
</dbReference>
<feature type="compositionally biased region" description="Basic residues" evidence="8">
    <location>
        <begin position="42"/>
        <end position="54"/>
    </location>
</feature>
<feature type="compositionally biased region" description="Basic and acidic residues" evidence="8">
    <location>
        <begin position="376"/>
        <end position="389"/>
    </location>
</feature>
<dbReference type="GO" id="GO:0035098">
    <property type="term" value="C:ESC/E(Z) complex"/>
    <property type="evidence" value="ECO:0007669"/>
    <property type="project" value="TreeGrafter"/>
</dbReference>
<feature type="domain" description="SET" evidence="9">
    <location>
        <begin position="906"/>
        <end position="1021"/>
    </location>
</feature>
<evidence type="ECO:0000256" key="2">
    <source>
        <dbReference type="ARBA" id="ARBA00022603"/>
    </source>
</evidence>
<evidence type="ECO:0000259" key="9">
    <source>
        <dbReference type="PROSITE" id="PS50280"/>
    </source>
</evidence>
<dbReference type="Pfam" id="PF18264">
    <property type="entry name" value="preSET_CXC"/>
    <property type="match status" value="1"/>
</dbReference>
<feature type="compositionally biased region" description="Basic residues" evidence="8">
    <location>
        <begin position="710"/>
        <end position="722"/>
    </location>
</feature>